<evidence type="ECO:0000313" key="1">
    <source>
        <dbReference type="EMBL" id="BEV03805.1"/>
    </source>
</evidence>
<proteinExistence type="predicted"/>
<accession>A0ABM8K4F0</accession>
<sequence>MPYNINDLGEKLLVDKLNLNPKFAKAITEERKKSEWFKDMRKFEERMENYYSNRKDKEILNSGLNDIEGLEKTNKITF</sequence>
<evidence type="ECO:0000313" key="2">
    <source>
        <dbReference type="Proteomes" id="UP001380186"/>
    </source>
</evidence>
<reference evidence="1 2" key="1">
    <citation type="journal article" date="2020" name="Microbes Environ.">
        <title>Synthetic bacterial community of duckweed: a simple and stable system to study plant-microbe interactions.</title>
        <authorList>
            <person name="Ishizawa H."/>
            <person name="Tada M."/>
            <person name="Kuroda M."/>
            <person name="Inoue D."/>
            <person name="Futamata H."/>
            <person name="Ike M."/>
        </authorList>
    </citation>
    <scope>NUCLEOTIDE SEQUENCE [LARGE SCALE GENOMIC DNA]</scope>
    <source>
        <strain evidence="1 2">DW100</strain>
    </source>
</reference>
<dbReference type="RefSeq" id="WP_338614632.1">
    <property type="nucleotide sequence ID" value="NZ_AP029022.1"/>
</dbReference>
<dbReference type="EMBL" id="AP029022">
    <property type="protein sequence ID" value="BEV03805.1"/>
    <property type="molecule type" value="Genomic_DNA"/>
</dbReference>
<dbReference type="Proteomes" id="UP001380186">
    <property type="component" value="Chromosome"/>
</dbReference>
<name>A0ABM8K4F0_9FLAO</name>
<keyword evidence="2" id="KW-1185">Reference proteome</keyword>
<protein>
    <submittedName>
        <fullName evidence="1">Uncharacterized protein</fullName>
    </submittedName>
</protein>
<organism evidence="1 2">
    <name type="scientific">Chryseobacterium gambrini</name>
    <dbReference type="NCBI Taxonomy" id="373672"/>
    <lineage>
        <taxon>Bacteria</taxon>
        <taxon>Pseudomonadati</taxon>
        <taxon>Bacteroidota</taxon>
        <taxon>Flavobacteriia</taxon>
        <taxon>Flavobacteriales</taxon>
        <taxon>Weeksellaceae</taxon>
        <taxon>Chryseobacterium group</taxon>
        <taxon>Chryseobacterium</taxon>
    </lineage>
</organism>
<gene>
    <name evidence="1" type="ORF">CRDW_11790</name>
</gene>